<keyword evidence="1" id="KW-0614">Plasmid</keyword>
<accession>A0ABY7V8T4</accession>
<sequence length="91" mass="10399">MRNSDISRDRRYELVGLAAWTAVLPGGEERPARVIGAERAWPSIWVEGFAPVEYAWVTVERFAQAGGRFPFEPDPWEHRLFTPIHAHNLPS</sequence>
<name>A0ABY7V8T4_9DEIO</name>
<evidence type="ECO:0000313" key="2">
    <source>
        <dbReference type="Proteomes" id="UP001217044"/>
    </source>
</evidence>
<dbReference type="EMBL" id="CP115167">
    <property type="protein sequence ID" value="WDA60712.1"/>
    <property type="molecule type" value="Genomic_DNA"/>
</dbReference>
<dbReference type="RefSeq" id="WP_273991459.1">
    <property type="nucleotide sequence ID" value="NZ_BAABQT010000016.1"/>
</dbReference>
<organism evidence="1 2">
    <name type="scientific">Deinococcus aquaticus</name>
    <dbReference type="NCBI Taxonomy" id="328692"/>
    <lineage>
        <taxon>Bacteria</taxon>
        <taxon>Thermotogati</taxon>
        <taxon>Deinococcota</taxon>
        <taxon>Deinococci</taxon>
        <taxon>Deinococcales</taxon>
        <taxon>Deinococcaceae</taxon>
        <taxon>Deinococcus</taxon>
    </lineage>
</organism>
<evidence type="ECO:0000313" key="1">
    <source>
        <dbReference type="EMBL" id="WDA60712.1"/>
    </source>
</evidence>
<geneLocation type="plasmid" evidence="1 2">
    <name>pDATS02</name>
</geneLocation>
<reference evidence="1 2" key="1">
    <citation type="submission" date="2022-12" db="EMBL/GenBank/DDBJ databases">
        <title>Genome Sequence of Deinococcus aquaticus Type Strain PB314.</title>
        <authorList>
            <person name="Albert C."/>
            <person name="Hill J."/>
            <person name="Boren L."/>
            <person name="Scholz-Ng S."/>
            <person name="Fatema N."/>
            <person name="Grosso R."/>
            <person name="Soboslay E."/>
            <person name="Tuohy J."/>
        </authorList>
    </citation>
    <scope>NUCLEOTIDE SEQUENCE [LARGE SCALE GENOMIC DNA]</scope>
    <source>
        <strain evidence="1 2">PB-314</strain>
        <plasmid evidence="1 2">pDATS02</plasmid>
    </source>
</reference>
<keyword evidence="2" id="KW-1185">Reference proteome</keyword>
<gene>
    <name evidence="1" type="ORF">M8445_17240</name>
</gene>
<protein>
    <submittedName>
        <fullName evidence="1">Uncharacterized protein</fullName>
    </submittedName>
</protein>
<dbReference type="Proteomes" id="UP001217044">
    <property type="component" value="Plasmid pDATS02"/>
</dbReference>
<proteinExistence type="predicted"/>